<evidence type="ECO:0000256" key="8">
    <source>
        <dbReference type="ARBA" id="ARBA00022919"/>
    </source>
</evidence>
<keyword evidence="6" id="KW-0808">Transferase</keyword>
<evidence type="ECO:0000256" key="1">
    <source>
        <dbReference type="ARBA" id="ARBA00001933"/>
    </source>
</evidence>
<comment type="catalytic activity">
    <reaction evidence="18">
        <text>tetradecanoyl-CoA + L-serine + H(+) = 3-oxohexadecasphinganine + CO2 + CoA</text>
        <dbReference type="Rhea" id="RHEA:35675"/>
        <dbReference type="ChEBI" id="CHEBI:15378"/>
        <dbReference type="ChEBI" id="CHEBI:16526"/>
        <dbReference type="ChEBI" id="CHEBI:33384"/>
        <dbReference type="ChEBI" id="CHEBI:57287"/>
        <dbReference type="ChEBI" id="CHEBI:57385"/>
        <dbReference type="ChEBI" id="CHEBI:71007"/>
    </reaction>
    <physiologicalReaction direction="left-to-right" evidence="18">
        <dbReference type="Rhea" id="RHEA:35676"/>
    </physiologicalReaction>
</comment>
<keyword evidence="21" id="KW-1185">Reference proteome</keyword>
<comment type="pathway">
    <text evidence="2">Lipid metabolism; sphingolipid metabolism.</text>
</comment>
<dbReference type="GO" id="GO:0005783">
    <property type="term" value="C:endoplasmic reticulum"/>
    <property type="evidence" value="ECO:0007669"/>
    <property type="project" value="TreeGrafter"/>
</dbReference>
<evidence type="ECO:0000256" key="17">
    <source>
        <dbReference type="ARBA" id="ARBA00047997"/>
    </source>
</evidence>
<protein>
    <recommendedName>
        <fullName evidence="11">Serine palmitoyltransferase 1</fullName>
        <ecNumber evidence="5">2.3.1.50</ecNumber>
    </recommendedName>
    <alternativeName>
        <fullName evidence="12">Long chain base biosynthesis protein 1</fullName>
    </alternativeName>
    <alternativeName>
        <fullName evidence="13">Serine-palmitoyl-CoA transferase 1</fullName>
    </alternativeName>
</protein>
<evidence type="ECO:0000256" key="11">
    <source>
        <dbReference type="ARBA" id="ARBA00041066"/>
    </source>
</evidence>
<dbReference type="GO" id="GO:0016020">
    <property type="term" value="C:membrane"/>
    <property type="evidence" value="ECO:0007669"/>
    <property type="project" value="GOC"/>
</dbReference>
<evidence type="ECO:0000256" key="2">
    <source>
        <dbReference type="ARBA" id="ARBA00004760"/>
    </source>
</evidence>
<dbReference type="GO" id="GO:0046513">
    <property type="term" value="P:ceramide biosynthetic process"/>
    <property type="evidence" value="ECO:0007669"/>
    <property type="project" value="TreeGrafter"/>
</dbReference>
<dbReference type="Gene3D" id="3.90.1150.10">
    <property type="entry name" value="Aspartate Aminotransferase, domain 1"/>
    <property type="match status" value="1"/>
</dbReference>
<name>A0A8C7AGZ2_NEOVI</name>
<dbReference type="InterPro" id="IPR050087">
    <property type="entry name" value="AON_synthase_class-II"/>
</dbReference>
<comment type="function">
    <text evidence="14">Component of the serine palmitoyltransferase multisubunit enzyme (SPT) that catalyzes the initial and rate-limiting step in sphingolipid biosynthesis by condensing L-serine and activated acyl-CoA (most commonly palmitoyl-CoA) to form long-chain bases. The SPT complex is also composed of SPTLC2 or SPTLC3 and SPTSSA or SPTSSB. Within this complex, the heterodimer with SPTLC2 or SPTLC3 forms the catalytic core. The composition of the serine palmitoyltransferase (SPT) complex determines the substrate preference. The SPTLC1-SPTLC2-SPTSSA complex shows a strong preference for C16-CoA substrate, while the SPTLC1-SPTLC3-SPTSSA isozyme uses both C14-CoA and C16-CoA as substrates, with a slight preference for C14-CoA. The SPTLC1-SPTLC2-SPTSSB complex shows a strong preference for C18-CoA substrate, while the SPTLC1-SPTLC3-SPTSSB isozyme displays an ability to use a broader range of acyl-CoAs, without apparent preference. Required for adipocyte cell viability and metabolic homeostasis.</text>
</comment>
<reference evidence="20" key="1">
    <citation type="submission" date="2025-08" db="UniProtKB">
        <authorList>
            <consortium name="Ensembl"/>
        </authorList>
    </citation>
    <scope>IDENTIFICATION</scope>
</reference>
<evidence type="ECO:0000256" key="5">
    <source>
        <dbReference type="ARBA" id="ARBA00013220"/>
    </source>
</evidence>
<evidence type="ECO:0000256" key="16">
    <source>
        <dbReference type="ARBA" id="ARBA00047854"/>
    </source>
</evidence>
<organism evidence="20 21">
    <name type="scientific">Neovison vison</name>
    <name type="common">American mink</name>
    <name type="synonym">Mustela vison</name>
    <dbReference type="NCBI Taxonomy" id="452646"/>
    <lineage>
        <taxon>Eukaryota</taxon>
        <taxon>Metazoa</taxon>
        <taxon>Chordata</taxon>
        <taxon>Craniata</taxon>
        <taxon>Vertebrata</taxon>
        <taxon>Euteleostomi</taxon>
        <taxon>Mammalia</taxon>
        <taxon>Eutheria</taxon>
        <taxon>Laurasiatheria</taxon>
        <taxon>Carnivora</taxon>
        <taxon>Caniformia</taxon>
        <taxon>Musteloidea</taxon>
        <taxon>Mustelidae</taxon>
        <taxon>Mustelinae</taxon>
        <taxon>Neogale</taxon>
    </lineage>
</organism>
<comment type="catalytic activity">
    <reaction evidence="15">
        <text>octadecanoyl-CoA + L-serine + H(+) = 3-oxoeicosasphinganine + CO2 + CoA</text>
        <dbReference type="Rhea" id="RHEA:33683"/>
        <dbReference type="ChEBI" id="CHEBI:15378"/>
        <dbReference type="ChEBI" id="CHEBI:16526"/>
        <dbReference type="ChEBI" id="CHEBI:33384"/>
        <dbReference type="ChEBI" id="CHEBI:57287"/>
        <dbReference type="ChEBI" id="CHEBI:57394"/>
        <dbReference type="ChEBI" id="CHEBI:65073"/>
    </reaction>
    <physiologicalReaction direction="left-to-right" evidence="15">
        <dbReference type="Rhea" id="RHEA:33684"/>
    </physiologicalReaction>
</comment>
<dbReference type="InterPro" id="IPR004839">
    <property type="entry name" value="Aminotransferase_I/II_large"/>
</dbReference>
<dbReference type="InterPro" id="IPR015424">
    <property type="entry name" value="PyrdxlP-dep_Trfase"/>
</dbReference>
<proteinExistence type="inferred from homology"/>
<feature type="domain" description="Aminotransferase class I/classII large" evidence="19">
    <location>
        <begin position="10"/>
        <end position="87"/>
    </location>
</feature>
<evidence type="ECO:0000256" key="9">
    <source>
        <dbReference type="ARBA" id="ARBA00023098"/>
    </source>
</evidence>
<comment type="similarity">
    <text evidence="4">Belongs to the class-II pyridoxal-phosphate-dependent aminotransferase family.</text>
</comment>
<dbReference type="EC" id="2.3.1.50" evidence="5"/>
<evidence type="ECO:0000259" key="19">
    <source>
        <dbReference type="Pfam" id="PF00155"/>
    </source>
</evidence>
<dbReference type="GO" id="GO:0046512">
    <property type="term" value="P:sphingosine biosynthetic process"/>
    <property type="evidence" value="ECO:0007669"/>
    <property type="project" value="TreeGrafter"/>
</dbReference>
<comment type="cofactor">
    <cofactor evidence="1">
        <name>pyridoxal 5'-phosphate</name>
        <dbReference type="ChEBI" id="CHEBI:597326"/>
    </cofactor>
</comment>
<comment type="catalytic activity">
    <reaction evidence="17">
        <text>dodecanoyl-CoA + L-serine + H(+) = 3-oxotetradecasphinganine + CO2 + CoA</text>
        <dbReference type="Rhea" id="RHEA:35679"/>
        <dbReference type="ChEBI" id="CHEBI:15378"/>
        <dbReference type="ChEBI" id="CHEBI:16526"/>
        <dbReference type="ChEBI" id="CHEBI:33384"/>
        <dbReference type="ChEBI" id="CHEBI:57287"/>
        <dbReference type="ChEBI" id="CHEBI:57375"/>
        <dbReference type="ChEBI" id="CHEBI:71008"/>
    </reaction>
    <physiologicalReaction direction="left-to-right" evidence="17">
        <dbReference type="Rhea" id="RHEA:35680"/>
    </physiologicalReaction>
</comment>
<keyword evidence="8" id="KW-0746">Sphingolipid metabolism</keyword>
<dbReference type="Ensembl" id="ENSNVIT00000006290.1">
    <property type="protein sequence ID" value="ENSNVIP00000005347.1"/>
    <property type="gene ID" value="ENSNVIG00000004289.1"/>
</dbReference>
<dbReference type="Pfam" id="PF00155">
    <property type="entry name" value="Aminotran_1_2"/>
    <property type="match status" value="1"/>
</dbReference>
<dbReference type="PANTHER" id="PTHR13693:SF2">
    <property type="entry name" value="SERINE PALMITOYLTRANSFERASE 1"/>
    <property type="match status" value="1"/>
</dbReference>
<dbReference type="InterPro" id="IPR015421">
    <property type="entry name" value="PyrdxlP-dep_Trfase_major"/>
</dbReference>
<dbReference type="InterPro" id="IPR015422">
    <property type="entry name" value="PyrdxlP-dep_Trfase_small"/>
</dbReference>
<dbReference type="Gene3D" id="3.40.640.10">
    <property type="entry name" value="Type I PLP-dependent aspartate aminotransferase-like (Major domain)"/>
    <property type="match status" value="1"/>
</dbReference>
<evidence type="ECO:0000313" key="21">
    <source>
        <dbReference type="Proteomes" id="UP000694425"/>
    </source>
</evidence>
<evidence type="ECO:0000256" key="18">
    <source>
        <dbReference type="ARBA" id="ARBA00048253"/>
    </source>
</evidence>
<dbReference type="Proteomes" id="UP000694425">
    <property type="component" value="Unplaced"/>
</dbReference>
<evidence type="ECO:0000256" key="12">
    <source>
        <dbReference type="ARBA" id="ARBA00041765"/>
    </source>
</evidence>
<dbReference type="GO" id="GO:0030170">
    <property type="term" value="F:pyridoxal phosphate binding"/>
    <property type="evidence" value="ECO:0007669"/>
    <property type="project" value="InterPro"/>
</dbReference>
<reference evidence="20" key="2">
    <citation type="submission" date="2025-09" db="UniProtKB">
        <authorList>
            <consortium name="Ensembl"/>
        </authorList>
    </citation>
    <scope>IDENTIFICATION</scope>
</reference>
<evidence type="ECO:0000256" key="4">
    <source>
        <dbReference type="ARBA" id="ARBA00008392"/>
    </source>
</evidence>
<evidence type="ECO:0000256" key="14">
    <source>
        <dbReference type="ARBA" id="ARBA00045191"/>
    </source>
</evidence>
<keyword evidence="10" id="KW-0012">Acyltransferase</keyword>
<keyword evidence="9" id="KW-0443">Lipid metabolism</keyword>
<dbReference type="AlphaFoldDB" id="A0A8C7AGZ2"/>
<evidence type="ECO:0000256" key="13">
    <source>
        <dbReference type="ARBA" id="ARBA00042649"/>
    </source>
</evidence>
<dbReference type="GeneTree" id="ENSGT00550000074872"/>
<evidence type="ECO:0000256" key="10">
    <source>
        <dbReference type="ARBA" id="ARBA00023315"/>
    </source>
</evidence>
<dbReference type="PANTHER" id="PTHR13693">
    <property type="entry name" value="CLASS II AMINOTRANSFERASE/8-AMINO-7-OXONONANOATE SYNTHASE"/>
    <property type="match status" value="1"/>
</dbReference>
<dbReference type="SUPFAM" id="SSF53383">
    <property type="entry name" value="PLP-dependent transferases"/>
    <property type="match status" value="1"/>
</dbReference>
<dbReference type="GO" id="GO:0004758">
    <property type="term" value="F:serine C-palmitoyltransferase activity"/>
    <property type="evidence" value="ECO:0007669"/>
    <property type="project" value="UniProtKB-EC"/>
</dbReference>
<evidence type="ECO:0000256" key="6">
    <source>
        <dbReference type="ARBA" id="ARBA00022679"/>
    </source>
</evidence>
<evidence type="ECO:0000256" key="15">
    <source>
        <dbReference type="ARBA" id="ARBA00047694"/>
    </source>
</evidence>
<keyword evidence="7" id="KW-0663">Pyridoxal phosphate</keyword>
<evidence type="ECO:0000256" key="3">
    <source>
        <dbReference type="ARBA" id="ARBA00004991"/>
    </source>
</evidence>
<evidence type="ECO:0000256" key="7">
    <source>
        <dbReference type="ARBA" id="ARBA00022898"/>
    </source>
</evidence>
<evidence type="ECO:0000313" key="20">
    <source>
        <dbReference type="Ensembl" id="ENSNVIP00000005347.1"/>
    </source>
</evidence>
<comment type="pathway">
    <text evidence="3">Sphingolipid metabolism.</text>
</comment>
<comment type="catalytic activity">
    <reaction evidence="16">
        <text>L-serine + hexadecanoyl-CoA + H(+) = 3-oxosphinganine + CO2 + CoA</text>
        <dbReference type="Rhea" id="RHEA:14761"/>
        <dbReference type="ChEBI" id="CHEBI:15378"/>
        <dbReference type="ChEBI" id="CHEBI:16526"/>
        <dbReference type="ChEBI" id="CHEBI:33384"/>
        <dbReference type="ChEBI" id="CHEBI:57287"/>
        <dbReference type="ChEBI" id="CHEBI:57379"/>
        <dbReference type="ChEBI" id="CHEBI:58299"/>
        <dbReference type="EC" id="2.3.1.50"/>
    </reaction>
    <physiologicalReaction direction="left-to-right" evidence="16">
        <dbReference type="Rhea" id="RHEA:14762"/>
    </physiologicalReaction>
</comment>
<sequence length="96" mass="10370">QPQHVVNGKKCVNFASFNFLGLLDNARVKVAALASLKYGVGTSGPRGFYGTFDVHLDLEDRLAKFMKTEEAIICSHGFATIASAIPLTPREATLCL</sequence>
<accession>A0A8C7AGZ2</accession>